<keyword evidence="2" id="KW-1185">Reference proteome</keyword>
<proteinExistence type="predicted"/>
<sequence length="280" mass="31734">MIRSTSTPREFVKSHNCIPHTSTIHILIGVLPFRRGDKFSFTCRFFCYICLPRALLKEPNSGPCQGTFTCSCLPPSIFNLGPSSIPSELRLLLSLRKYVGIGFATQFESFLHQPPSEVASHSGHLLVLGISVAPTIEHVYSILDMHEVANALAEFEPTADAAKPTKDFLLHANKVCRHTLISTMSNDMFDIYSVYKEANKIWESLILKYIVEDAGKQKFIVGNYYKWEMIDDKDIKLLPKELRAEKINLSDEFVAEILIEKLPEFALAANPHRLDHSHHY</sequence>
<dbReference type="Proteomes" id="UP000634136">
    <property type="component" value="Unassembled WGS sequence"/>
</dbReference>
<name>A0A835CCW9_9FABA</name>
<accession>A0A835CCW9</accession>
<dbReference type="AlphaFoldDB" id="A0A835CCW9"/>
<dbReference type="OrthoDB" id="8014242at2759"/>
<evidence type="ECO:0000313" key="1">
    <source>
        <dbReference type="EMBL" id="KAF7834752.1"/>
    </source>
</evidence>
<reference evidence="1" key="1">
    <citation type="submission" date="2020-09" db="EMBL/GenBank/DDBJ databases">
        <title>Genome-Enabled Discovery of Anthraquinone Biosynthesis in Senna tora.</title>
        <authorList>
            <person name="Kang S.-H."/>
            <person name="Pandey R.P."/>
            <person name="Lee C.-M."/>
            <person name="Sim J.-S."/>
            <person name="Jeong J.-T."/>
            <person name="Choi B.-S."/>
            <person name="Jung M."/>
            <person name="Ginzburg D."/>
            <person name="Zhao K."/>
            <person name="Won S.Y."/>
            <person name="Oh T.-J."/>
            <person name="Yu Y."/>
            <person name="Kim N.-H."/>
            <person name="Lee O.R."/>
            <person name="Lee T.-H."/>
            <person name="Bashyal P."/>
            <person name="Kim T.-S."/>
            <person name="Lee W.-H."/>
            <person name="Kawkins C."/>
            <person name="Kim C.-K."/>
            <person name="Kim J.S."/>
            <person name="Ahn B.O."/>
            <person name="Rhee S.Y."/>
            <person name="Sohng J.K."/>
        </authorList>
    </citation>
    <scope>NUCLEOTIDE SEQUENCE</scope>
    <source>
        <tissue evidence="1">Leaf</tissue>
    </source>
</reference>
<comment type="caution">
    <text evidence="1">The sequence shown here is derived from an EMBL/GenBank/DDBJ whole genome shotgun (WGS) entry which is preliminary data.</text>
</comment>
<dbReference type="EMBL" id="JAAIUW010000004">
    <property type="protein sequence ID" value="KAF7834752.1"/>
    <property type="molecule type" value="Genomic_DNA"/>
</dbReference>
<evidence type="ECO:0000313" key="2">
    <source>
        <dbReference type="Proteomes" id="UP000634136"/>
    </source>
</evidence>
<organism evidence="1 2">
    <name type="scientific">Senna tora</name>
    <dbReference type="NCBI Taxonomy" id="362788"/>
    <lineage>
        <taxon>Eukaryota</taxon>
        <taxon>Viridiplantae</taxon>
        <taxon>Streptophyta</taxon>
        <taxon>Embryophyta</taxon>
        <taxon>Tracheophyta</taxon>
        <taxon>Spermatophyta</taxon>
        <taxon>Magnoliopsida</taxon>
        <taxon>eudicotyledons</taxon>
        <taxon>Gunneridae</taxon>
        <taxon>Pentapetalae</taxon>
        <taxon>rosids</taxon>
        <taxon>fabids</taxon>
        <taxon>Fabales</taxon>
        <taxon>Fabaceae</taxon>
        <taxon>Caesalpinioideae</taxon>
        <taxon>Cassia clade</taxon>
        <taxon>Senna</taxon>
    </lineage>
</organism>
<gene>
    <name evidence="1" type="ORF">G2W53_009611</name>
</gene>
<protein>
    <submittedName>
        <fullName evidence="1">Retrovirus-related Pol polyprotein from transposon TNT 1-94</fullName>
    </submittedName>
</protein>
<dbReference type="PANTHER" id="PTHR47592:SF27">
    <property type="entry name" value="OS08G0421700 PROTEIN"/>
    <property type="match status" value="1"/>
</dbReference>
<dbReference type="Pfam" id="PF14223">
    <property type="entry name" value="Retrotran_gag_2"/>
    <property type="match status" value="1"/>
</dbReference>
<dbReference type="PANTHER" id="PTHR47592">
    <property type="entry name" value="PBF68 PROTEIN"/>
    <property type="match status" value="1"/>
</dbReference>